<dbReference type="GO" id="GO:0005737">
    <property type="term" value="C:cytoplasm"/>
    <property type="evidence" value="ECO:0007669"/>
    <property type="project" value="UniProtKB-SubCell"/>
</dbReference>
<dbReference type="InterPro" id="IPR053924">
    <property type="entry name" value="RecX_HTH_2nd"/>
</dbReference>
<dbReference type="HAMAP" id="MF_01114">
    <property type="entry name" value="RecX"/>
    <property type="match status" value="1"/>
</dbReference>
<dbReference type="Proteomes" id="UP000017081">
    <property type="component" value="Unassembled WGS sequence"/>
</dbReference>
<keyword evidence="10" id="KW-1185">Reference proteome</keyword>
<dbReference type="Pfam" id="PF02631">
    <property type="entry name" value="RecX_HTH2"/>
    <property type="match status" value="1"/>
</dbReference>
<evidence type="ECO:0000259" key="8">
    <source>
        <dbReference type="Pfam" id="PF21982"/>
    </source>
</evidence>
<evidence type="ECO:0000313" key="9">
    <source>
        <dbReference type="EMBL" id="ERT68624.1"/>
    </source>
</evidence>
<comment type="function">
    <text evidence="5">Modulates RecA activity.</text>
</comment>
<sequence>MKLKRLLKNKYLFENGLSIGLNNEIVNKYDLKRREELSHEEYLQVLELAALSTSYYYLAKRDYTKKEIYNKLLQKYWEKNPIVKVIKRLEEVGYIDDKEFAISYVKTKKCGKKKIIYDLKLKGITSEVIEEALSFYEEEDELEELSRAWDKLGEKEEQKKIASLMRKGFSYGDIKRVIIKKREEEC</sequence>
<dbReference type="eggNOG" id="COG2137">
    <property type="taxonomic scope" value="Bacteria"/>
</dbReference>
<evidence type="ECO:0000256" key="3">
    <source>
        <dbReference type="ARBA" id="ARBA00018111"/>
    </source>
</evidence>
<dbReference type="PANTHER" id="PTHR33602">
    <property type="entry name" value="REGULATORY PROTEIN RECX FAMILY PROTEIN"/>
    <property type="match status" value="1"/>
</dbReference>
<protein>
    <recommendedName>
        <fullName evidence="3 5">Regulatory protein RecX</fullName>
    </recommendedName>
</protein>
<dbReference type="InterPro" id="IPR003783">
    <property type="entry name" value="Regulatory_RecX"/>
</dbReference>
<proteinExistence type="inferred from homology"/>
<evidence type="ECO:0000259" key="6">
    <source>
        <dbReference type="Pfam" id="PF02631"/>
    </source>
</evidence>
<dbReference type="STRING" id="1319815.HMPREF0202_01432"/>
<comment type="subcellular location">
    <subcellularLocation>
        <location evidence="1 5">Cytoplasm</location>
    </subcellularLocation>
</comment>
<dbReference type="PANTHER" id="PTHR33602:SF1">
    <property type="entry name" value="REGULATORY PROTEIN RECX FAMILY PROTEIN"/>
    <property type="match status" value="1"/>
</dbReference>
<evidence type="ECO:0000313" key="10">
    <source>
        <dbReference type="Proteomes" id="UP000017081"/>
    </source>
</evidence>
<evidence type="ECO:0000259" key="7">
    <source>
        <dbReference type="Pfam" id="PF21981"/>
    </source>
</evidence>
<feature type="domain" description="RecX first three-helical" evidence="8">
    <location>
        <begin position="50"/>
        <end position="89"/>
    </location>
</feature>
<accession>U7VBU4</accession>
<dbReference type="Pfam" id="PF21981">
    <property type="entry name" value="RecX_HTH3"/>
    <property type="match status" value="1"/>
</dbReference>
<feature type="domain" description="RecX second three-helical" evidence="6">
    <location>
        <begin position="96"/>
        <end position="133"/>
    </location>
</feature>
<dbReference type="InterPro" id="IPR053926">
    <property type="entry name" value="RecX_HTH_1st"/>
</dbReference>
<comment type="caution">
    <text evidence="9">The sequence shown here is derived from an EMBL/GenBank/DDBJ whole genome shotgun (WGS) entry which is preliminary data.</text>
</comment>
<reference evidence="9 10" key="1">
    <citation type="submission" date="2013-08" db="EMBL/GenBank/DDBJ databases">
        <authorList>
            <person name="Weinstock G."/>
            <person name="Sodergren E."/>
            <person name="Wylie T."/>
            <person name="Fulton L."/>
            <person name="Fulton R."/>
            <person name="Fronick C."/>
            <person name="O'Laughlin M."/>
            <person name="Godfrey J."/>
            <person name="Miner T."/>
            <person name="Herter B."/>
            <person name="Appelbaum E."/>
            <person name="Cordes M."/>
            <person name="Lek S."/>
            <person name="Wollam A."/>
            <person name="Pepin K.H."/>
            <person name="Palsikar V.B."/>
            <person name="Mitreva M."/>
            <person name="Wilson R.K."/>
        </authorList>
    </citation>
    <scope>NUCLEOTIDE SEQUENCE [LARGE SCALE GENOMIC DNA]</scope>
    <source>
        <strain evidence="9 10">ATCC BAA-474</strain>
    </source>
</reference>
<dbReference type="Pfam" id="PF21982">
    <property type="entry name" value="RecX_HTH1"/>
    <property type="match status" value="1"/>
</dbReference>
<keyword evidence="4 5" id="KW-0963">Cytoplasm</keyword>
<dbReference type="RefSeq" id="WP_023050970.1">
    <property type="nucleotide sequence ID" value="NZ_CP173065.2"/>
</dbReference>
<evidence type="ECO:0000256" key="1">
    <source>
        <dbReference type="ARBA" id="ARBA00004496"/>
    </source>
</evidence>
<evidence type="ECO:0000256" key="2">
    <source>
        <dbReference type="ARBA" id="ARBA00009695"/>
    </source>
</evidence>
<feature type="domain" description="RecX third three-helical" evidence="7">
    <location>
        <begin position="152"/>
        <end position="178"/>
    </location>
</feature>
<dbReference type="EMBL" id="AXZF01000054">
    <property type="protein sequence ID" value="ERT68624.1"/>
    <property type="molecule type" value="Genomic_DNA"/>
</dbReference>
<dbReference type="InterPro" id="IPR053925">
    <property type="entry name" value="RecX_HTH_3rd"/>
</dbReference>
<dbReference type="InterPro" id="IPR036388">
    <property type="entry name" value="WH-like_DNA-bd_sf"/>
</dbReference>
<evidence type="ECO:0000256" key="5">
    <source>
        <dbReference type="HAMAP-Rule" id="MF_01114"/>
    </source>
</evidence>
<dbReference type="GO" id="GO:0006282">
    <property type="term" value="P:regulation of DNA repair"/>
    <property type="evidence" value="ECO:0007669"/>
    <property type="project" value="UniProtKB-UniRule"/>
</dbReference>
<name>U7VBU4_9FUSO</name>
<evidence type="ECO:0000256" key="4">
    <source>
        <dbReference type="ARBA" id="ARBA00022490"/>
    </source>
</evidence>
<comment type="similarity">
    <text evidence="2 5">Belongs to the RecX family.</text>
</comment>
<dbReference type="AlphaFoldDB" id="U7VBU4"/>
<dbReference type="HOGENOM" id="CLU_066607_4_2_0"/>
<dbReference type="Gene3D" id="1.10.10.10">
    <property type="entry name" value="Winged helix-like DNA-binding domain superfamily/Winged helix DNA-binding domain"/>
    <property type="match status" value="3"/>
</dbReference>
<organism evidence="9 10">
    <name type="scientific">Cetobacterium somerae ATCC BAA-474</name>
    <dbReference type="NCBI Taxonomy" id="1319815"/>
    <lineage>
        <taxon>Bacteria</taxon>
        <taxon>Fusobacteriati</taxon>
        <taxon>Fusobacteriota</taxon>
        <taxon>Fusobacteriia</taxon>
        <taxon>Fusobacteriales</taxon>
        <taxon>Fusobacteriaceae</taxon>
        <taxon>Cetobacterium</taxon>
    </lineage>
</organism>
<gene>
    <name evidence="5" type="primary">recX</name>
    <name evidence="9" type="ORF">HMPREF0202_01432</name>
</gene>